<proteinExistence type="inferred from homology"/>
<feature type="signal peptide" evidence="8">
    <location>
        <begin position="1"/>
        <end position="21"/>
    </location>
</feature>
<reference evidence="9" key="1">
    <citation type="submission" date="2013-07" db="EMBL/GenBank/DDBJ databases">
        <title>Midgut Transcriptome Profiling of Anoplphora glabripennis, a Lignocellulose Degrading, Wood-Boring Cerambycid.</title>
        <authorList>
            <person name="Scully E.D."/>
            <person name="Hoover K."/>
            <person name="Carlson J.E."/>
            <person name="Tien M."/>
            <person name="Geib S.M."/>
        </authorList>
    </citation>
    <scope>NUCLEOTIDE SEQUENCE</scope>
</reference>
<evidence type="ECO:0000256" key="2">
    <source>
        <dbReference type="ARBA" id="ARBA00005375"/>
    </source>
</evidence>
<dbReference type="SUPFAM" id="SSF53254">
    <property type="entry name" value="Phosphoglycerate mutase-like"/>
    <property type="match status" value="1"/>
</dbReference>
<keyword evidence="4 8" id="KW-0732">Signal</keyword>
<evidence type="ECO:0000256" key="5">
    <source>
        <dbReference type="ARBA" id="ARBA00022801"/>
    </source>
</evidence>
<dbReference type="CDD" id="cd07061">
    <property type="entry name" value="HP_HAP_like"/>
    <property type="match status" value="1"/>
</dbReference>
<keyword evidence="7" id="KW-0325">Glycoprotein</keyword>
<feature type="chain" id="PRO_5004733918" description="acid phosphatase" evidence="8">
    <location>
        <begin position="22"/>
        <end position="267"/>
    </location>
</feature>
<sequence length="267" mass="30728">MIKVVLTISLVLLEISGTVIPLENSDKLLAVAVYYRHGDRSPKESFPTDEFFNLEHFPMGFGQLTNKGIERHYELGKWFRNRYGAFLSEEYSANDILVRSTDVDRTLMSAAANLAGLYPPQGRQVWNKDLLWRPIPIHTVKKKDDNVLAMKKPCAKLDELFEKNKQSTFYKQINKDHAELYEYLSEHTGMTVADIDDVKLIRSIFYCYKNFNESFIPSWADNLNQTELDYLAALAFASHSATDDMKTLRVGHFSITCSVISMTFWTK</sequence>
<comment type="similarity">
    <text evidence="2">Belongs to the histidine acid phosphatase family.</text>
</comment>
<evidence type="ECO:0000256" key="4">
    <source>
        <dbReference type="ARBA" id="ARBA00022729"/>
    </source>
</evidence>
<dbReference type="PANTHER" id="PTHR11567:SF211">
    <property type="entry name" value="PROSTATIC ACID PHOSPHATASE"/>
    <property type="match status" value="1"/>
</dbReference>
<protein>
    <recommendedName>
        <fullName evidence="3">acid phosphatase</fullName>
        <ecNumber evidence="3">3.1.3.2</ecNumber>
    </recommendedName>
</protein>
<name>V5GPU3_ANOGL</name>
<organism evidence="9">
    <name type="scientific">Anoplophora glabripennis</name>
    <name type="common">Asian longhorn beetle</name>
    <name type="synonym">Anoplophora nobilis</name>
    <dbReference type="NCBI Taxonomy" id="217634"/>
    <lineage>
        <taxon>Eukaryota</taxon>
        <taxon>Metazoa</taxon>
        <taxon>Ecdysozoa</taxon>
        <taxon>Arthropoda</taxon>
        <taxon>Hexapoda</taxon>
        <taxon>Insecta</taxon>
        <taxon>Pterygota</taxon>
        <taxon>Neoptera</taxon>
        <taxon>Endopterygota</taxon>
        <taxon>Coleoptera</taxon>
        <taxon>Polyphaga</taxon>
        <taxon>Cucujiformia</taxon>
        <taxon>Chrysomeloidea</taxon>
        <taxon>Cerambycidae</taxon>
        <taxon>Lamiinae</taxon>
        <taxon>Lamiini</taxon>
        <taxon>Anoplophora</taxon>
    </lineage>
</organism>
<dbReference type="Pfam" id="PF00328">
    <property type="entry name" value="His_Phos_2"/>
    <property type="match status" value="1"/>
</dbReference>
<evidence type="ECO:0000256" key="1">
    <source>
        <dbReference type="ARBA" id="ARBA00000032"/>
    </source>
</evidence>
<dbReference type="InterPro" id="IPR000560">
    <property type="entry name" value="His_Pase_clade-2"/>
</dbReference>
<evidence type="ECO:0000256" key="8">
    <source>
        <dbReference type="SAM" id="SignalP"/>
    </source>
</evidence>
<keyword evidence="6" id="KW-1015">Disulfide bond</keyword>
<dbReference type="GO" id="GO:0003993">
    <property type="term" value="F:acid phosphatase activity"/>
    <property type="evidence" value="ECO:0007669"/>
    <property type="project" value="UniProtKB-EC"/>
</dbReference>
<dbReference type="EC" id="3.1.3.2" evidence="3"/>
<dbReference type="InterPro" id="IPR050645">
    <property type="entry name" value="Histidine_acid_phosphatase"/>
</dbReference>
<gene>
    <name evidence="9" type="primary">PPAL</name>
</gene>
<dbReference type="AlphaFoldDB" id="V5GPU3"/>
<dbReference type="PANTHER" id="PTHR11567">
    <property type="entry name" value="ACID PHOSPHATASE-RELATED"/>
    <property type="match status" value="1"/>
</dbReference>
<keyword evidence="5" id="KW-0378">Hydrolase</keyword>
<evidence type="ECO:0000256" key="7">
    <source>
        <dbReference type="ARBA" id="ARBA00023180"/>
    </source>
</evidence>
<accession>V5GPU3</accession>
<dbReference type="InterPro" id="IPR029033">
    <property type="entry name" value="His_PPase_superfam"/>
</dbReference>
<evidence type="ECO:0000256" key="3">
    <source>
        <dbReference type="ARBA" id="ARBA00012646"/>
    </source>
</evidence>
<evidence type="ECO:0000313" key="9">
    <source>
        <dbReference type="EMBL" id="JAB63612.1"/>
    </source>
</evidence>
<comment type="catalytic activity">
    <reaction evidence="1">
        <text>a phosphate monoester + H2O = an alcohol + phosphate</text>
        <dbReference type="Rhea" id="RHEA:15017"/>
        <dbReference type="ChEBI" id="CHEBI:15377"/>
        <dbReference type="ChEBI" id="CHEBI:30879"/>
        <dbReference type="ChEBI" id="CHEBI:43474"/>
        <dbReference type="ChEBI" id="CHEBI:67140"/>
        <dbReference type="EC" id="3.1.3.2"/>
    </reaction>
</comment>
<evidence type="ECO:0000256" key="6">
    <source>
        <dbReference type="ARBA" id="ARBA00023157"/>
    </source>
</evidence>
<dbReference type="EMBL" id="GALX01004854">
    <property type="protein sequence ID" value="JAB63612.1"/>
    <property type="molecule type" value="Transcribed_RNA"/>
</dbReference>
<dbReference type="Gene3D" id="3.40.50.1240">
    <property type="entry name" value="Phosphoglycerate mutase-like"/>
    <property type="match status" value="1"/>
</dbReference>